<organism evidence="1 2">
    <name type="scientific">Caballeronia temeraria</name>
    <dbReference type="NCBI Taxonomy" id="1777137"/>
    <lineage>
        <taxon>Bacteria</taxon>
        <taxon>Pseudomonadati</taxon>
        <taxon>Pseudomonadota</taxon>
        <taxon>Betaproteobacteria</taxon>
        <taxon>Burkholderiales</taxon>
        <taxon>Burkholderiaceae</taxon>
        <taxon>Caballeronia</taxon>
    </lineage>
</organism>
<evidence type="ECO:0000313" key="2">
    <source>
        <dbReference type="Proteomes" id="UP000054624"/>
    </source>
</evidence>
<reference evidence="2" key="1">
    <citation type="submission" date="2016-01" db="EMBL/GenBank/DDBJ databases">
        <authorList>
            <person name="Peeters Charlotte."/>
        </authorList>
    </citation>
    <scope>NUCLEOTIDE SEQUENCE [LARGE SCALE GENOMIC DNA]</scope>
</reference>
<sequence>MKSGIACECGNGGMKEGRKSIPEAHAIEASAGSLRHGDHSGVFAGATRICFGSANLPVDVNDLARALGLVNPAK</sequence>
<dbReference type="Proteomes" id="UP000054624">
    <property type="component" value="Unassembled WGS sequence"/>
</dbReference>
<dbReference type="STRING" id="1777137.AWB76_04857"/>
<evidence type="ECO:0000313" key="1">
    <source>
        <dbReference type="EMBL" id="SAK75114.1"/>
    </source>
</evidence>
<accession>A0A158BYD9</accession>
<gene>
    <name evidence="1" type="ORF">AWB76_04857</name>
</gene>
<dbReference type="EMBL" id="FCOI02000018">
    <property type="protein sequence ID" value="SAK75114.1"/>
    <property type="molecule type" value="Genomic_DNA"/>
</dbReference>
<dbReference type="AlphaFoldDB" id="A0A158BYD9"/>
<keyword evidence="2" id="KW-1185">Reference proteome</keyword>
<name>A0A158BYD9_9BURK</name>
<protein>
    <submittedName>
        <fullName evidence="1">Uncharacterized protein</fullName>
    </submittedName>
</protein>
<proteinExistence type="predicted"/>